<dbReference type="Proteomes" id="UP000322699">
    <property type="component" value="Unassembled WGS sequence"/>
</dbReference>
<dbReference type="EMBL" id="VRLW01000001">
    <property type="protein sequence ID" value="KAA1257543.1"/>
    <property type="molecule type" value="Genomic_DNA"/>
</dbReference>
<protein>
    <submittedName>
        <fullName evidence="4">Outer membrane protein assembly factor BamE</fullName>
    </submittedName>
</protein>
<evidence type="ECO:0000256" key="2">
    <source>
        <dbReference type="ARBA" id="ARBA00023136"/>
    </source>
</evidence>
<evidence type="ECO:0000313" key="5">
    <source>
        <dbReference type="Proteomes" id="UP000322699"/>
    </source>
</evidence>
<comment type="caution">
    <text evidence="4">The sequence shown here is derived from an EMBL/GenBank/DDBJ whole genome shotgun (WGS) entry which is preliminary data.</text>
</comment>
<sequence>MIFAARHCLGPVVPASTASKVRPGMSQPEVRAILGSPNDGMTDESWAYVRAFNPGWFVVHFDSTLNVSYVDHETVF</sequence>
<proteinExistence type="predicted"/>
<name>A0A5B1CDM1_9BACT</name>
<dbReference type="InterPro" id="IPR037873">
    <property type="entry name" value="BamE-like"/>
</dbReference>
<evidence type="ECO:0000313" key="4">
    <source>
        <dbReference type="EMBL" id="KAA1257543.1"/>
    </source>
</evidence>
<accession>A0A5B1CDM1</accession>
<dbReference type="AlphaFoldDB" id="A0A5B1CDM1"/>
<keyword evidence="2" id="KW-0472">Membrane</keyword>
<dbReference type="Gene3D" id="3.30.1450.10">
    <property type="match status" value="1"/>
</dbReference>
<dbReference type="Pfam" id="PF04355">
    <property type="entry name" value="BamE"/>
    <property type="match status" value="1"/>
</dbReference>
<evidence type="ECO:0000256" key="1">
    <source>
        <dbReference type="ARBA" id="ARBA00022729"/>
    </source>
</evidence>
<evidence type="ECO:0000259" key="3">
    <source>
        <dbReference type="Pfam" id="PF04355"/>
    </source>
</evidence>
<dbReference type="InterPro" id="IPR007450">
    <property type="entry name" value="BamE_dom"/>
</dbReference>
<reference evidence="4 5" key="1">
    <citation type="submission" date="2019-08" db="EMBL/GenBank/DDBJ databases">
        <title>Deep-cultivation of Planctomycetes and their phenomic and genomic characterization uncovers novel biology.</title>
        <authorList>
            <person name="Wiegand S."/>
            <person name="Jogler M."/>
            <person name="Boedeker C."/>
            <person name="Pinto D."/>
            <person name="Vollmers J."/>
            <person name="Rivas-Marin E."/>
            <person name="Kohn T."/>
            <person name="Peeters S.H."/>
            <person name="Heuer A."/>
            <person name="Rast P."/>
            <person name="Oberbeckmann S."/>
            <person name="Bunk B."/>
            <person name="Jeske O."/>
            <person name="Meyerdierks A."/>
            <person name="Storesund J.E."/>
            <person name="Kallscheuer N."/>
            <person name="Luecker S."/>
            <person name="Lage O.M."/>
            <person name="Pohl T."/>
            <person name="Merkel B.J."/>
            <person name="Hornburger P."/>
            <person name="Mueller R.-W."/>
            <person name="Bruemmer F."/>
            <person name="Labrenz M."/>
            <person name="Spormann A.M."/>
            <person name="Op Den Camp H."/>
            <person name="Overmann J."/>
            <person name="Amann R."/>
            <person name="Jetten M.S.M."/>
            <person name="Mascher T."/>
            <person name="Medema M.H."/>
            <person name="Devos D.P."/>
            <person name="Kaster A.-K."/>
            <person name="Ovreas L."/>
            <person name="Rohde M."/>
            <person name="Galperin M.Y."/>
            <person name="Jogler C."/>
        </authorList>
    </citation>
    <scope>NUCLEOTIDE SEQUENCE [LARGE SCALE GENOMIC DNA]</scope>
    <source>
        <strain evidence="4 5">LF1</strain>
    </source>
</reference>
<keyword evidence="1" id="KW-0732">Signal</keyword>
<keyword evidence="5" id="KW-1185">Reference proteome</keyword>
<gene>
    <name evidence="4" type="primary">bamE</name>
    <name evidence="4" type="ORF">LF1_00300</name>
</gene>
<dbReference type="GO" id="GO:0019867">
    <property type="term" value="C:outer membrane"/>
    <property type="evidence" value="ECO:0007669"/>
    <property type="project" value="InterPro"/>
</dbReference>
<feature type="domain" description="Outer membrane protein assembly factor BamE" evidence="3">
    <location>
        <begin position="11"/>
        <end position="68"/>
    </location>
</feature>
<dbReference type="RefSeq" id="WP_420852607.1">
    <property type="nucleotide sequence ID" value="NZ_LWSK01000125.1"/>
</dbReference>
<organism evidence="4 5">
    <name type="scientific">Rubripirellula obstinata</name>
    <dbReference type="NCBI Taxonomy" id="406547"/>
    <lineage>
        <taxon>Bacteria</taxon>
        <taxon>Pseudomonadati</taxon>
        <taxon>Planctomycetota</taxon>
        <taxon>Planctomycetia</taxon>
        <taxon>Pirellulales</taxon>
        <taxon>Pirellulaceae</taxon>
        <taxon>Rubripirellula</taxon>
    </lineage>
</organism>